<evidence type="ECO:0008006" key="3">
    <source>
        <dbReference type="Google" id="ProtNLM"/>
    </source>
</evidence>
<evidence type="ECO:0000313" key="2">
    <source>
        <dbReference type="Proteomes" id="UP000017127"/>
    </source>
</evidence>
<protein>
    <recommendedName>
        <fullName evidence="3">PIN domain-containing protein</fullName>
    </recommendedName>
</protein>
<sequence length="46" mass="5393">MFSRFSDKEWSFTDCSSKVIIDKLKLTQAFSFDDHFRQFGSITVVP</sequence>
<gene>
    <name evidence="1" type="ORF">M595_0283</name>
</gene>
<dbReference type="AlphaFoldDB" id="U7QR89"/>
<dbReference type="Gene3D" id="3.40.50.1010">
    <property type="entry name" value="5'-nuclease"/>
    <property type="match status" value="1"/>
</dbReference>
<reference evidence="1 2" key="1">
    <citation type="journal article" date="2013" name="Front. Microbiol.">
        <title>Comparative genomic analyses of the cyanobacterium, Lyngbya aestuarii BL J, a powerful hydrogen producer.</title>
        <authorList>
            <person name="Kothari A."/>
            <person name="Vaughn M."/>
            <person name="Garcia-Pichel F."/>
        </authorList>
    </citation>
    <scope>NUCLEOTIDE SEQUENCE [LARGE SCALE GENOMIC DNA]</scope>
    <source>
        <strain evidence="1 2">BL J</strain>
    </source>
</reference>
<evidence type="ECO:0000313" key="1">
    <source>
        <dbReference type="EMBL" id="ERT09640.1"/>
    </source>
</evidence>
<organism evidence="1 2">
    <name type="scientific">Lyngbya aestuarii BL J</name>
    <dbReference type="NCBI Taxonomy" id="1348334"/>
    <lineage>
        <taxon>Bacteria</taxon>
        <taxon>Bacillati</taxon>
        <taxon>Cyanobacteriota</taxon>
        <taxon>Cyanophyceae</taxon>
        <taxon>Oscillatoriophycideae</taxon>
        <taxon>Oscillatoriales</taxon>
        <taxon>Microcoleaceae</taxon>
        <taxon>Lyngbya</taxon>
    </lineage>
</organism>
<keyword evidence="2" id="KW-1185">Reference proteome</keyword>
<dbReference type="Proteomes" id="UP000017127">
    <property type="component" value="Unassembled WGS sequence"/>
</dbReference>
<name>U7QR89_9CYAN</name>
<comment type="caution">
    <text evidence="1">The sequence shown here is derived from an EMBL/GenBank/DDBJ whole genome shotgun (WGS) entry which is preliminary data.</text>
</comment>
<proteinExistence type="predicted"/>
<dbReference type="EMBL" id="AUZM01000002">
    <property type="protein sequence ID" value="ERT09640.1"/>
    <property type="molecule type" value="Genomic_DNA"/>
</dbReference>
<accession>U7QR89</accession>